<feature type="chain" id="PRO_5007294491" description="Tyrosinase copper-binding domain-containing protein" evidence="1">
    <location>
        <begin position="19"/>
        <end position="252"/>
    </location>
</feature>
<proteinExistence type="predicted"/>
<name>A0A137P4T8_CONC2</name>
<dbReference type="SUPFAM" id="SSF48056">
    <property type="entry name" value="Di-copper centre-containing domain"/>
    <property type="match status" value="1"/>
</dbReference>
<organism evidence="3 4">
    <name type="scientific">Conidiobolus coronatus (strain ATCC 28846 / CBS 209.66 / NRRL 28638)</name>
    <name type="common">Delacroixia coronata</name>
    <dbReference type="NCBI Taxonomy" id="796925"/>
    <lineage>
        <taxon>Eukaryota</taxon>
        <taxon>Fungi</taxon>
        <taxon>Fungi incertae sedis</taxon>
        <taxon>Zoopagomycota</taxon>
        <taxon>Entomophthoromycotina</taxon>
        <taxon>Entomophthoromycetes</taxon>
        <taxon>Entomophthorales</taxon>
        <taxon>Ancylistaceae</taxon>
        <taxon>Conidiobolus</taxon>
    </lineage>
</organism>
<evidence type="ECO:0000313" key="3">
    <source>
        <dbReference type="EMBL" id="KXN69934.1"/>
    </source>
</evidence>
<evidence type="ECO:0000256" key="1">
    <source>
        <dbReference type="SAM" id="SignalP"/>
    </source>
</evidence>
<dbReference type="Pfam" id="PF00264">
    <property type="entry name" value="Tyrosinase"/>
    <property type="match status" value="1"/>
</dbReference>
<dbReference type="OrthoDB" id="6132182at2759"/>
<protein>
    <recommendedName>
        <fullName evidence="2">Tyrosinase copper-binding domain-containing protein</fullName>
    </recommendedName>
</protein>
<reference evidence="3 4" key="1">
    <citation type="journal article" date="2015" name="Genome Biol. Evol.">
        <title>Phylogenomic analyses indicate that early fungi evolved digesting cell walls of algal ancestors of land plants.</title>
        <authorList>
            <person name="Chang Y."/>
            <person name="Wang S."/>
            <person name="Sekimoto S."/>
            <person name="Aerts A.L."/>
            <person name="Choi C."/>
            <person name="Clum A."/>
            <person name="LaButti K.M."/>
            <person name="Lindquist E.A."/>
            <person name="Yee Ngan C."/>
            <person name="Ohm R.A."/>
            <person name="Salamov A.A."/>
            <person name="Grigoriev I.V."/>
            <person name="Spatafora J.W."/>
            <person name="Berbee M.L."/>
        </authorList>
    </citation>
    <scope>NUCLEOTIDE SEQUENCE [LARGE SCALE GENOMIC DNA]</scope>
    <source>
        <strain evidence="3 4">NRRL 28638</strain>
    </source>
</reference>
<dbReference type="GO" id="GO:0016491">
    <property type="term" value="F:oxidoreductase activity"/>
    <property type="evidence" value="ECO:0007669"/>
    <property type="project" value="InterPro"/>
</dbReference>
<dbReference type="InterPro" id="IPR008922">
    <property type="entry name" value="Di-copper_centre_dom_sf"/>
</dbReference>
<feature type="signal peptide" evidence="1">
    <location>
        <begin position="1"/>
        <end position="18"/>
    </location>
</feature>
<gene>
    <name evidence="3" type="ORF">CONCODRAFT_71093</name>
</gene>
<feature type="domain" description="Tyrosinase copper-binding" evidence="2">
    <location>
        <begin position="79"/>
        <end position="90"/>
    </location>
</feature>
<sequence>MKFTSIVCALIGLSAASALECERLFARPNIYKISQERLDRYLNAVKKLNEGPHDLEGIPHALIHNGIGEEFQGHASPADPLFMSHHAFMDKIWFDRQNRLTETTLEYPLKDNAWVMGYNKQIWQAYDPFGMCYTYVPDNFSWENVRMQRSDAIDDIEIEPYVPLTYSNSTRSGVPTEEEKQEHARKYITEGIIAPDVNNGPEKCLDGTPTSPVGKILDYSFIAQMQYDESKLRTKQRKAALITSEANNMCLA</sequence>
<evidence type="ECO:0000259" key="2">
    <source>
        <dbReference type="PROSITE" id="PS00498"/>
    </source>
</evidence>
<keyword evidence="1" id="KW-0732">Signal</keyword>
<evidence type="ECO:0000313" key="4">
    <source>
        <dbReference type="Proteomes" id="UP000070444"/>
    </source>
</evidence>
<keyword evidence="4" id="KW-1185">Reference proteome</keyword>
<dbReference type="EMBL" id="KQ964518">
    <property type="protein sequence ID" value="KXN69934.1"/>
    <property type="molecule type" value="Genomic_DNA"/>
</dbReference>
<dbReference type="Proteomes" id="UP000070444">
    <property type="component" value="Unassembled WGS sequence"/>
</dbReference>
<accession>A0A137P4T8</accession>
<dbReference type="PROSITE" id="PS00498">
    <property type="entry name" value="TYROSINASE_2"/>
    <property type="match status" value="1"/>
</dbReference>
<dbReference type="InterPro" id="IPR002227">
    <property type="entry name" value="Tyrosinase_Cu-bd"/>
</dbReference>
<dbReference type="AlphaFoldDB" id="A0A137P4T8"/>
<dbReference type="Gene3D" id="1.10.1280.10">
    <property type="entry name" value="Di-copper center containing domain from catechol oxidase"/>
    <property type="match status" value="1"/>
</dbReference>